<dbReference type="InterPro" id="IPR040607">
    <property type="entry name" value="ALP_N"/>
</dbReference>
<dbReference type="CDD" id="cd24023">
    <property type="entry name" value="ASKHA_NBD_ParM_Alp7A-like"/>
    <property type="match status" value="1"/>
</dbReference>
<sequence>MSKNNILKLNVANDLGYGSVKAKVEDTNIHFPSVIAIQREQDLNKPVEFNSNQEKLTYLEGMINHMDVTISSSAVKTQGRFLVGNAAIKSSLPLKAFDVNDFTGKSDNDLAIILTLSMIAAQRISLAVKNGEDLSDQLSTEINMTTALPVSEGKKNGIINNYVNKYIGSKHTVVFHNFKDPITVSLSFKNVYVALEGEVAQLYLKNSDIKLQGLIKQDFSKNYPELANDIKVSDLVKIDNLLGIDIGEGTTDLVVIKEGHANAVASTSLPTGYGNALQDAIDVLQTENMNFEARSQLQDYLAQEVSLLAKRMQTKVRQIVFEQLEPFADKIVTAASKTMRKAGANVEILYVYGGGSIPMLEQTALRQKLSQKMKDFSGGIDVPVIWINKSYAQNLNEKGLELILKAMNK</sequence>
<proteinExistence type="predicted"/>
<dbReference type="SUPFAM" id="SSF53067">
    <property type="entry name" value="Actin-like ATPase domain"/>
    <property type="match status" value="1"/>
</dbReference>
<reference evidence="3 4" key="1">
    <citation type="journal article" date="2020" name="Food Funct.">
        <title>Screening of Lactobacillus salivarius strains from the feces of Chinese populations and the evaluation of their effects against intestinal inflammation in mice.</title>
        <authorList>
            <person name="Zhai Q."/>
            <person name="Shen X."/>
            <person name="Cen S."/>
            <person name="Zhang C."/>
            <person name="Tian F."/>
            <person name="Zhao J."/>
            <person name="Zhang H."/>
            <person name="Xue Y."/>
            <person name="Chen W."/>
        </authorList>
    </citation>
    <scope>NUCLEOTIDE SEQUENCE [LARGE SCALE GENOMIC DNA]</scope>
    <source>
        <strain evidence="3 4">FZJTZ28M4.scaf</strain>
    </source>
</reference>
<dbReference type="Pfam" id="PF21522">
    <property type="entry name" value="MreB-like_C"/>
    <property type="match status" value="1"/>
</dbReference>
<comment type="caution">
    <text evidence="3">The sequence shown here is derived from an EMBL/GenBank/DDBJ whole genome shotgun (WGS) entry which is preliminary data.</text>
</comment>
<dbReference type="RefSeq" id="WP_094372217.1">
    <property type="nucleotide sequence ID" value="NZ_NDYW01000041.1"/>
</dbReference>
<feature type="domain" description="Actin-like protein N-terminal" evidence="1">
    <location>
        <begin position="13"/>
        <end position="197"/>
    </location>
</feature>
<name>A0A5C8H8L2_9LACO</name>
<evidence type="ECO:0000313" key="3">
    <source>
        <dbReference type="EMBL" id="MYZ66111.1"/>
    </source>
</evidence>
<organism evidence="3 4">
    <name type="scientific">Ligilactobacillus salivarius</name>
    <dbReference type="NCBI Taxonomy" id="1624"/>
    <lineage>
        <taxon>Bacteria</taxon>
        <taxon>Bacillati</taxon>
        <taxon>Bacillota</taxon>
        <taxon>Bacilli</taxon>
        <taxon>Lactobacillales</taxon>
        <taxon>Lactobacillaceae</taxon>
        <taxon>Ligilactobacillus</taxon>
    </lineage>
</organism>
<evidence type="ECO:0000259" key="2">
    <source>
        <dbReference type="Pfam" id="PF21522"/>
    </source>
</evidence>
<dbReference type="InterPro" id="IPR049067">
    <property type="entry name" value="MreB-like_C"/>
</dbReference>
<dbReference type="AlphaFoldDB" id="A0A5C8H8L2"/>
<dbReference type="Proteomes" id="UP000471300">
    <property type="component" value="Unassembled WGS sequence"/>
</dbReference>
<dbReference type="EMBL" id="VSTU01000003">
    <property type="protein sequence ID" value="MYZ66111.1"/>
    <property type="molecule type" value="Genomic_DNA"/>
</dbReference>
<evidence type="ECO:0000313" key="4">
    <source>
        <dbReference type="Proteomes" id="UP000471300"/>
    </source>
</evidence>
<protein>
    <submittedName>
        <fullName evidence="3">ParM/StbA family protein</fullName>
    </submittedName>
</protein>
<evidence type="ECO:0000259" key="1">
    <source>
        <dbReference type="Pfam" id="PF17989"/>
    </source>
</evidence>
<feature type="domain" description="Actin homologue MreB-like C-terminal" evidence="2">
    <location>
        <begin position="244"/>
        <end position="359"/>
    </location>
</feature>
<accession>A0A5C8H8L2</accession>
<dbReference type="InterPro" id="IPR043129">
    <property type="entry name" value="ATPase_NBD"/>
</dbReference>
<gene>
    <name evidence="3" type="ORF">FYL06_03985</name>
</gene>
<dbReference type="Pfam" id="PF17989">
    <property type="entry name" value="ALP_N"/>
    <property type="match status" value="1"/>
</dbReference>
<dbReference type="Gene3D" id="3.30.420.40">
    <property type="match status" value="2"/>
</dbReference>